<name>A0A8H7PW52_9FUNG</name>
<evidence type="ECO:0000256" key="1">
    <source>
        <dbReference type="ARBA" id="ARBA00004123"/>
    </source>
</evidence>
<dbReference type="GO" id="GO:0005634">
    <property type="term" value="C:nucleus"/>
    <property type="evidence" value="ECO:0007669"/>
    <property type="project" value="UniProtKB-SubCell"/>
</dbReference>
<evidence type="ECO:0000256" key="3">
    <source>
        <dbReference type="ARBA" id="ARBA00004574"/>
    </source>
</evidence>
<dbReference type="GO" id="GO:0000781">
    <property type="term" value="C:chromosome, telomeric region"/>
    <property type="evidence" value="ECO:0007669"/>
    <property type="project" value="UniProtKB-SubCell"/>
</dbReference>
<dbReference type="EMBL" id="JAEPRA010000008">
    <property type="protein sequence ID" value="KAG2181452.1"/>
    <property type="molecule type" value="Genomic_DNA"/>
</dbReference>
<proteinExistence type="inferred from homology"/>
<feature type="region of interest" description="Disordered" evidence="16">
    <location>
        <begin position="635"/>
        <end position="657"/>
    </location>
</feature>
<dbReference type="PANTHER" id="PTHR16308:SF13">
    <property type="entry name" value="PROTEIN LINGERER"/>
    <property type="match status" value="1"/>
</dbReference>
<keyword evidence="10" id="KW-0833">Ubl conjugation pathway</keyword>
<feature type="compositionally biased region" description="Polar residues" evidence="16">
    <location>
        <begin position="430"/>
        <end position="447"/>
    </location>
</feature>
<feature type="compositionally biased region" description="Low complexity" evidence="16">
    <location>
        <begin position="307"/>
        <end position="322"/>
    </location>
</feature>
<feature type="compositionally biased region" description="Low complexity" evidence="16">
    <location>
        <begin position="92"/>
        <end position="105"/>
    </location>
</feature>
<keyword evidence="8" id="KW-0597">Phosphoprotein</keyword>
<evidence type="ECO:0000256" key="13">
    <source>
        <dbReference type="ARBA" id="ARBA00023125"/>
    </source>
</evidence>
<evidence type="ECO:0000256" key="11">
    <source>
        <dbReference type="ARBA" id="ARBA00022843"/>
    </source>
</evidence>
<keyword evidence="19" id="KW-1185">Reference proteome</keyword>
<dbReference type="Pfam" id="PF02845">
    <property type="entry name" value="CUE"/>
    <property type="match status" value="1"/>
</dbReference>
<dbReference type="OrthoDB" id="5396806at2759"/>
<evidence type="ECO:0000313" key="19">
    <source>
        <dbReference type="Proteomes" id="UP000612746"/>
    </source>
</evidence>
<comment type="subcellular location">
    <subcellularLocation>
        <location evidence="3">Chromosome</location>
        <location evidence="3">Telomere</location>
    </subcellularLocation>
    <subcellularLocation>
        <location evidence="2">Cytoplasm</location>
    </subcellularLocation>
    <subcellularLocation>
        <location evidence="1">Nucleus</location>
    </subcellularLocation>
</comment>
<keyword evidence="15" id="KW-0539">Nucleus</keyword>
<comment type="caution">
    <text evidence="18">The sequence shown here is derived from an EMBL/GenBank/DDBJ whole genome shotgun (WGS) entry which is preliminary data.</text>
</comment>
<keyword evidence="9" id="KW-0227">DNA damage</keyword>
<keyword evidence="7" id="KW-0963">Cytoplasm</keyword>
<keyword evidence="14" id="KW-0234">DNA repair</keyword>
<evidence type="ECO:0000256" key="7">
    <source>
        <dbReference type="ARBA" id="ARBA00022490"/>
    </source>
</evidence>
<evidence type="ECO:0000313" key="18">
    <source>
        <dbReference type="EMBL" id="KAG2181452.1"/>
    </source>
</evidence>
<evidence type="ECO:0000259" key="17">
    <source>
        <dbReference type="PROSITE" id="PS51140"/>
    </source>
</evidence>
<keyword evidence="6" id="KW-0158">Chromosome</keyword>
<evidence type="ECO:0000256" key="9">
    <source>
        <dbReference type="ARBA" id="ARBA00022763"/>
    </source>
</evidence>
<dbReference type="PANTHER" id="PTHR16308">
    <property type="entry name" value="UBIQUITIN ASSOCIATED PROTEIN 2-LIKE/LINGERER"/>
    <property type="match status" value="1"/>
</dbReference>
<feature type="region of interest" description="Disordered" evidence="16">
    <location>
        <begin position="430"/>
        <end position="479"/>
    </location>
</feature>
<feature type="region of interest" description="Disordered" evidence="16">
    <location>
        <begin position="73"/>
        <end position="362"/>
    </location>
</feature>
<evidence type="ECO:0000256" key="5">
    <source>
        <dbReference type="ARBA" id="ARBA00020536"/>
    </source>
</evidence>
<feature type="compositionally biased region" description="Basic and acidic residues" evidence="16">
    <location>
        <begin position="10"/>
        <end position="23"/>
    </location>
</feature>
<dbReference type="Proteomes" id="UP000612746">
    <property type="component" value="Unassembled WGS sequence"/>
</dbReference>
<dbReference type="GO" id="GO:0043130">
    <property type="term" value="F:ubiquitin binding"/>
    <property type="evidence" value="ECO:0007669"/>
    <property type="project" value="InterPro"/>
</dbReference>
<dbReference type="InterPro" id="IPR003892">
    <property type="entry name" value="CUE"/>
</dbReference>
<dbReference type="CDD" id="cd14368">
    <property type="entry name" value="CUE_DEF1_like"/>
    <property type="match status" value="1"/>
</dbReference>
<evidence type="ECO:0000256" key="12">
    <source>
        <dbReference type="ARBA" id="ARBA00022895"/>
    </source>
</evidence>
<evidence type="ECO:0000256" key="15">
    <source>
        <dbReference type="ARBA" id="ARBA00023242"/>
    </source>
</evidence>
<keyword evidence="11" id="KW-0832">Ubl conjugation</keyword>
<feature type="region of interest" description="Disordered" evidence="16">
    <location>
        <begin position="1"/>
        <end position="27"/>
    </location>
</feature>
<keyword evidence="12" id="KW-0779">Telomere</keyword>
<dbReference type="PROSITE" id="PS51140">
    <property type="entry name" value="CUE"/>
    <property type="match status" value="1"/>
</dbReference>
<dbReference type="InterPro" id="IPR041803">
    <property type="entry name" value="DEF1_CUE"/>
</dbReference>
<evidence type="ECO:0000256" key="10">
    <source>
        <dbReference type="ARBA" id="ARBA00022786"/>
    </source>
</evidence>
<gene>
    <name evidence="18" type="ORF">INT44_008265</name>
</gene>
<feature type="region of interest" description="Disordered" evidence="16">
    <location>
        <begin position="540"/>
        <end position="574"/>
    </location>
</feature>
<dbReference type="InterPro" id="IPR051833">
    <property type="entry name" value="TC-DDR_regulator"/>
</dbReference>
<organism evidence="18 19">
    <name type="scientific">Umbelopsis vinacea</name>
    <dbReference type="NCBI Taxonomy" id="44442"/>
    <lineage>
        <taxon>Eukaryota</taxon>
        <taxon>Fungi</taxon>
        <taxon>Fungi incertae sedis</taxon>
        <taxon>Mucoromycota</taxon>
        <taxon>Mucoromycotina</taxon>
        <taxon>Umbelopsidomycetes</taxon>
        <taxon>Umbelopsidales</taxon>
        <taxon>Umbelopsidaceae</taxon>
        <taxon>Umbelopsis</taxon>
    </lineage>
</organism>
<dbReference type="InterPro" id="IPR009060">
    <property type="entry name" value="UBA-like_sf"/>
</dbReference>
<evidence type="ECO:0000256" key="8">
    <source>
        <dbReference type="ARBA" id="ARBA00022553"/>
    </source>
</evidence>
<reference evidence="18" key="1">
    <citation type="submission" date="2020-12" db="EMBL/GenBank/DDBJ databases">
        <title>Metabolic potential, ecology and presence of endohyphal bacteria is reflected in genomic diversity of Mucoromycotina.</title>
        <authorList>
            <person name="Muszewska A."/>
            <person name="Okrasinska A."/>
            <person name="Steczkiewicz K."/>
            <person name="Drgas O."/>
            <person name="Orlowska M."/>
            <person name="Perlinska-Lenart U."/>
            <person name="Aleksandrzak-Piekarczyk T."/>
            <person name="Szatraj K."/>
            <person name="Zielenkiewicz U."/>
            <person name="Pilsyk S."/>
            <person name="Malc E."/>
            <person name="Mieczkowski P."/>
            <person name="Kruszewska J.S."/>
            <person name="Biernat P."/>
            <person name="Pawlowska J."/>
        </authorList>
    </citation>
    <scope>NUCLEOTIDE SEQUENCE</scope>
    <source>
        <strain evidence="18">WA0000051536</strain>
    </source>
</reference>
<feature type="compositionally biased region" description="Low complexity" evidence="16">
    <location>
        <begin position="206"/>
        <end position="242"/>
    </location>
</feature>
<feature type="compositionally biased region" description="Low complexity" evidence="16">
    <location>
        <begin position="448"/>
        <end position="465"/>
    </location>
</feature>
<comment type="similarity">
    <text evidence="4">Belongs to the DEF1 family.</text>
</comment>
<feature type="domain" description="CUE" evidence="17">
    <location>
        <begin position="27"/>
        <end position="70"/>
    </location>
</feature>
<accession>A0A8H7PW52</accession>
<feature type="compositionally biased region" description="Polar residues" evidence="16">
    <location>
        <begin position="138"/>
        <end position="158"/>
    </location>
</feature>
<evidence type="ECO:0000256" key="4">
    <source>
        <dbReference type="ARBA" id="ARBA00005491"/>
    </source>
</evidence>
<feature type="compositionally biased region" description="Low complexity" evidence="16">
    <location>
        <begin position="693"/>
        <end position="777"/>
    </location>
</feature>
<evidence type="ECO:0000256" key="16">
    <source>
        <dbReference type="SAM" id="MobiDB-lite"/>
    </source>
</evidence>
<feature type="compositionally biased region" description="Polar residues" evidence="16">
    <location>
        <begin position="165"/>
        <end position="187"/>
    </location>
</feature>
<dbReference type="GO" id="GO:0003677">
    <property type="term" value="F:DNA binding"/>
    <property type="evidence" value="ECO:0007669"/>
    <property type="project" value="UniProtKB-KW"/>
</dbReference>
<evidence type="ECO:0000256" key="6">
    <source>
        <dbReference type="ARBA" id="ARBA00022454"/>
    </source>
</evidence>
<evidence type="ECO:0000256" key="14">
    <source>
        <dbReference type="ARBA" id="ARBA00023204"/>
    </source>
</evidence>
<dbReference type="SUPFAM" id="SSF46934">
    <property type="entry name" value="UBA-like"/>
    <property type="match status" value="1"/>
</dbReference>
<evidence type="ECO:0000256" key="2">
    <source>
        <dbReference type="ARBA" id="ARBA00004496"/>
    </source>
</evidence>
<feature type="compositionally biased region" description="Basic and acidic residues" evidence="16">
    <location>
        <begin position="114"/>
        <end position="136"/>
    </location>
</feature>
<protein>
    <recommendedName>
        <fullName evidence="5">RNA polymerase II degradation factor 1</fullName>
    </recommendedName>
</protein>
<sequence length="777" mass="84158">MAANESSQLPERKKTHPDTDLKKLKSQYGPKLSTLRELFADWSDEDLIFALQEADGDLELTIDRISEGWVNQWGEVKTKKAKKESQQKAKTEAAAAATQQQHQQSPSFYSSQQRSEKSDRPPKASERGSRGRDASTRGRPSNIGSRGAPATSNRSTVPSRKFESSTDASGSWASIASSQKPESQAASSGWDAPVAAPSNDISWSDSPAPTTTTAPQQPSTIAPSDSESTATTTPSKPSSWASLLKSQPKPEPTKQEAKQPEAAPVQTSEWEKPTTSDWDTPATSEKPAGSEWDLPVQSQDLAKEESTMVPTVPEPTTVESAVSAEPISASDATKPAELTGVKSKTPIGRRLKQDAPVVMPGGGASLGTMGVKFGSLNLNDEDVNETEETAPSALQQEEERHAIKEPLGTESAYVNKFANTAASNLTGVQPALSQETSQALKQEQAPAQQHMQHQQQQQQQQQQQHFGMDHLNSPYGSYLHNQLPGGFSGFGMNPMGSIPDYGVYGNDAQRAAAMGMYDPSAYGHSPSVTAANAYQGRDKLAQDGPQSANATTAAGQTQTDTLHSQQTQQHQQPGYPNMPYYPYYYMPNQFNAHYGSGFGQPFVNKNMYPMYSGKPNAPSSPYAAGGSPYASQQHLYGLPGANSPYDDMSAGAQQQAPGLGGNGIFDYQKQVYGNPQLQDFLGAQGQSQATPRQAGQAGQTSQTTKADLRGQAQGQQQQTPQQQQYPQQGYYQQQGFSSYGQYTQGQQHSGTQQQPQPQQQQQQQQQPYQPRSQYWNQ</sequence>
<dbReference type="GO" id="GO:0005737">
    <property type="term" value="C:cytoplasm"/>
    <property type="evidence" value="ECO:0007669"/>
    <property type="project" value="UniProtKB-SubCell"/>
</dbReference>
<dbReference type="AlphaFoldDB" id="A0A8H7PW52"/>
<feature type="compositionally biased region" description="Low complexity" evidence="16">
    <location>
        <begin position="546"/>
        <end position="574"/>
    </location>
</feature>
<keyword evidence="13" id="KW-0238">DNA-binding</keyword>
<feature type="region of interest" description="Disordered" evidence="16">
    <location>
        <begin position="683"/>
        <end position="777"/>
    </location>
</feature>
<dbReference type="GO" id="GO:0006281">
    <property type="term" value="P:DNA repair"/>
    <property type="evidence" value="ECO:0007669"/>
    <property type="project" value="UniProtKB-KW"/>
</dbReference>